<dbReference type="InterPro" id="IPR018873">
    <property type="entry name" value="KilA-N_DNA-bd_domain"/>
</dbReference>
<keyword evidence="3" id="KW-1185">Reference proteome</keyword>
<gene>
    <name evidence="2" type="ORF">SGQ83_14890</name>
</gene>
<dbReference type="EMBL" id="JAWXVI010000007">
    <property type="protein sequence ID" value="MDX6190645.1"/>
    <property type="molecule type" value="Genomic_DNA"/>
</dbReference>
<dbReference type="Proteomes" id="UP001273350">
    <property type="component" value="Unassembled WGS sequence"/>
</dbReference>
<sequence length="173" mass="20237">MSDELMITEEFIMSKILLIRGQKVMLDSELATLYGVETKQLKRQVRRNMERFPEDFMFELTEIENEILRSQFGTSNRGGNRYIPLVFTEQGVAMLSSVLNSATAIKVNIQIIRVFTKIRQSISDTLDMKLEIEEIKKKLSNQNKNIELVFSYLDELMDKQENKVERTKIGYKK</sequence>
<reference evidence="2 3" key="1">
    <citation type="submission" date="2023-11" db="EMBL/GenBank/DDBJ databases">
        <title>Unpublished Manusciprt.</title>
        <authorList>
            <person name="Saticioglu I.B."/>
            <person name="Ay H."/>
            <person name="Ajmi N."/>
            <person name="Altun S."/>
            <person name="Duman M."/>
        </authorList>
    </citation>
    <scope>NUCLEOTIDE SEQUENCE [LARGE SCALE GENOMIC DNA]</scope>
    <source>
        <strain evidence="2 3">Fl-318</strain>
    </source>
</reference>
<proteinExistence type="predicted"/>
<dbReference type="Pfam" id="PF10543">
    <property type="entry name" value="ORF6N"/>
    <property type="match status" value="1"/>
</dbReference>
<comment type="caution">
    <text evidence="2">The sequence shown here is derived from an EMBL/GenBank/DDBJ whole genome shotgun (WGS) entry which is preliminary data.</text>
</comment>
<protein>
    <submittedName>
        <fullName evidence="2">ORF6N domain-containing protein</fullName>
    </submittedName>
</protein>
<evidence type="ECO:0000259" key="1">
    <source>
        <dbReference type="Pfam" id="PF10543"/>
    </source>
</evidence>
<accession>A0ABU4RGP4</accession>
<evidence type="ECO:0000313" key="3">
    <source>
        <dbReference type="Proteomes" id="UP001273350"/>
    </source>
</evidence>
<organism evidence="2 3">
    <name type="scientific">Flavobacterium cupriresistens</name>
    <dbReference type="NCBI Taxonomy" id="2893885"/>
    <lineage>
        <taxon>Bacteria</taxon>
        <taxon>Pseudomonadati</taxon>
        <taxon>Bacteroidota</taxon>
        <taxon>Flavobacteriia</taxon>
        <taxon>Flavobacteriales</taxon>
        <taxon>Flavobacteriaceae</taxon>
        <taxon>Flavobacterium</taxon>
    </lineage>
</organism>
<evidence type="ECO:0000313" key="2">
    <source>
        <dbReference type="EMBL" id="MDX6190645.1"/>
    </source>
</evidence>
<name>A0ABU4RGP4_9FLAO</name>
<dbReference type="RefSeq" id="WP_047774911.1">
    <property type="nucleotide sequence ID" value="NZ_CP087134.1"/>
</dbReference>
<feature type="domain" description="KilA-N DNA-binding" evidence="1">
    <location>
        <begin position="14"/>
        <end position="98"/>
    </location>
</feature>